<organism evidence="6">
    <name type="scientific">Nippostrongylus brasiliensis</name>
    <name type="common">Rat hookworm</name>
    <dbReference type="NCBI Taxonomy" id="27835"/>
    <lineage>
        <taxon>Eukaryota</taxon>
        <taxon>Metazoa</taxon>
        <taxon>Ecdysozoa</taxon>
        <taxon>Nematoda</taxon>
        <taxon>Chromadorea</taxon>
        <taxon>Rhabditida</taxon>
        <taxon>Rhabditina</taxon>
        <taxon>Rhabditomorpha</taxon>
        <taxon>Strongyloidea</taxon>
        <taxon>Heligmosomidae</taxon>
        <taxon>Nippostrongylus</taxon>
    </lineage>
</organism>
<feature type="domain" description="P-granule-associated protein DEPS-1 second OB-fold" evidence="3">
    <location>
        <begin position="30"/>
        <end position="95"/>
    </location>
</feature>
<dbReference type="WBParaSite" id="NBR_0001844601-mRNA-1">
    <property type="protein sequence ID" value="NBR_0001844601-mRNA-1"/>
    <property type="gene ID" value="NBR_0001844601"/>
</dbReference>
<evidence type="ECO:0000259" key="1">
    <source>
        <dbReference type="Pfam" id="PF24339"/>
    </source>
</evidence>
<feature type="domain" description="P-granule-associated protein DEPS-1 third OB-fold" evidence="1">
    <location>
        <begin position="142"/>
        <end position="207"/>
    </location>
</feature>
<feature type="domain" description="P-granule-associated protein DEPS-1 sixth OB-fold" evidence="2">
    <location>
        <begin position="417"/>
        <end position="486"/>
    </location>
</feature>
<proteinExistence type="predicted"/>
<dbReference type="Pfam" id="PF24342">
    <property type="entry name" value="OB_DEPS-1_2nd"/>
    <property type="match status" value="1"/>
</dbReference>
<protein>
    <submittedName>
        <fullName evidence="4 6">Uncharacterized protein</fullName>
    </submittedName>
</protein>
<dbReference type="Proteomes" id="UP000271162">
    <property type="component" value="Unassembled WGS sequence"/>
</dbReference>
<evidence type="ECO:0000259" key="2">
    <source>
        <dbReference type="Pfam" id="PF24341"/>
    </source>
</evidence>
<accession>A0A0N4YMN4</accession>
<dbReference type="OMA" id="AWIRIET"/>
<dbReference type="STRING" id="27835.A0A0N4YMN4"/>
<dbReference type="EMBL" id="UYSL01023424">
    <property type="protein sequence ID" value="VDL82172.1"/>
    <property type="molecule type" value="Genomic_DNA"/>
</dbReference>
<evidence type="ECO:0000313" key="5">
    <source>
        <dbReference type="Proteomes" id="UP000271162"/>
    </source>
</evidence>
<evidence type="ECO:0000313" key="4">
    <source>
        <dbReference type="EMBL" id="VDL82172.1"/>
    </source>
</evidence>
<dbReference type="Pfam" id="PF24341">
    <property type="entry name" value="OB_DEPS-1_6th"/>
    <property type="match status" value="1"/>
</dbReference>
<evidence type="ECO:0000313" key="6">
    <source>
        <dbReference type="WBParaSite" id="NBR_0001844601-mRNA-1"/>
    </source>
</evidence>
<gene>
    <name evidence="4" type="ORF">NBR_LOCUS18447</name>
</gene>
<dbReference type="InterPro" id="IPR057143">
    <property type="entry name" value="OB_DEPS-1_2nd"/>
</dbReference>
<dbReference type="InterPro" id="IPR057147">
    <property type="entry name" value="OB_DEPS-1_3rd"/>
</dbReference>
<name>A0A0N4YMN4_NIPBR</name>
<keyword evidence="5" id="KW-1185">Reference proteome</keyword>
<reference evidence="4 5" key="2">
    <citation type="submission" date="2018-11" db="EMBL/GenBank/DDBJ databases">
        <authorList>
            <consortium name="Pathogen Informatics"/>
        </authorList>
    </citation>
    <scope>NUCLEOTIDE SEQUENCE [LARGE SCALE GENOMIC DNA]</scope>
</reference>
<dbReference type="Pfam" id="PF24339">
    <property type="entry name" value="OB_DEPS-1_3rd"/>
    <property type="match status" value="1"/>
</dbReference>
<sequence>MKHIGFVVSDNAVGEGPHKYLVLELVVNEKVLVKGVVSSVDKFHFWSVYFPNVRLGMRASEEVLPNITVSAWLNMCVDPDGEFYVEFDSFERVESEDNIVAAAPWNRNNLKYSTLPVSVLDDGLENQILPPDSFSTVKDWQQELINAEGICTGRRLIYNAMLPSFEFTVALFKNTKDTIPLAIGVSCDFDAVWNEYEKKYIVTRYRTKAIPSGLGANGLMKTSVKAVEQYPGLFKSDVFGLLDDPRGVLSLFHLSTYKRSSVVVTLEDKPSNRSEMRFRIVDVQPDKAPKLEKWMKESEVTLEDKPSNRSEMRFRIVDVQPDKAPKLGKWMKESEITVNDAKGIVLDASTVYSKDHANIFFKVPEEMRDDISPGKMVKFSARYQYDTKQFVVFENSALGDNSVVTHERKLAGQEELQRVFLVSVTSMKDLRTFLNSSEFGLVDLNGIVFYPRKNNVRQFVWVARSVPEEGSTRSARTPFFVVSIGEKVPKDESPQVALSSNVAPAAMQSSGTPSADDTEADAIEQGLRRLGIKGGAPSYIHGPGCTQSTCAADCEAMNTVKLLMEKVNDFWEQFSEKNPDFFTECVNKIFN</sequence>
<evidence type="ECO:0000259" key="3">
    <source>
        <dbReference type="Pfam" id="PF24342"/>
    </source>
</evidence>
<dbReference type="InterPro" id="IPR057144">
    <property type="entry name" value="OB_DEPS-1_6th"/>
</dbReference>
<reference evidence="6" key="1">
    <citation type="submission" date="2017-02" db="UniProtKB">
        <authorList>
            <consortium name="WormBaseParasite"/>
        </authorList>
    </citation>
    <scope>IDENTIFICATION</scope>
</reference>
<dbReference type="AlphaFoldDB" id="A0A0N4YMN4"/>